<organism evidence="2 3">
    <name type="scientific">Zasmidium cellare</name>
    <name type="common">Wine cellar mold</name>
    <name type="synonym">Racodium cellare</name>
    <dbReference type="NCBI Taxonomy" id="395010"/>
    <lineage>
        <taxon>Eukaryota</taxon>
        <taxon>Fungi</taxon>
        <taxon>Dikarya</taxon>
        <taxon>Ascomycota</taxon>
        <taxon>Pezizomycotina</taxon>
        <taxon>Dothideomycetes</taxon>
        <taxon>Dothideomycetidae</taxon>
        <taxon>Mycosphaerellales</taxon>
        <taxon>Mycosphaerellaceae</taxon>
        <taxon>Zasmidium</taxon>
    </lineage>
</organism>
<feature type="compositionally biased region" description="Basic and acidic residues" evidence="1">
    <location>
        <begin position="190"/>
        <end position="200"/>
    </location>
</feature>
<proteinExistence type="predicted"/>
<evidence type="ECO:0008006" key="4">
    <source>
        <dbReference type="Google" id="ProtNLM"/>
    </source>
</evidence>
<feature type="region of interest" description="Disordered" evidence="1">
    <location>
        <begin position="70"/>
        <end position="92"/>
    </location>
</feature>
<feature type="region of interest" description="Disordered" evidence="1">
    <location>
        <begin position="190"/>
        <end position="259"/>
    </location>
</feature>
<feature type="compositionally biased region" description="Basic and acidic residues" evidence="1">
    <location>
        <begin position="154"/>
        <end position="172"/>
    </location>
</feature>
<feature type="region of interest" description="Disordered" evidence="1">
    <location>
        <begin position="105"/>
        <end position="172"/>
    </location>
</feature>
<name>A0ABR0EWH0_ZASCE</name>
<feature type="compositionally biased region" description="Basic and acidic residues" evidence="1">
    <location>
        <begin position="105"/>
        <end position="122"/>
    </location>
</feature>
<dbReference type="EMBL" id="JAXOVC010000002">
    <property type="protein sequence ID" value="KAK4505193.1"/>
    <property type="molecule type" value="Genomic_DNA"/>
</dbReference>
<sequence length="259" mass="29584">MANKDTNKIEFENDTQNEIEECVRCLLQSIANCDWNGDPRQPCTNCRIGDFKCRSRQNVLDALDLRSIRNITGPRPHQGVSPRLRNTEDQNEPLDRLAEQLRQELSAVEDKADRRETEDRGLQRSFRNQNRGMPEHNLPNTKAWIPEGAAKRKSFQEKRAKPRKVDAHEFQKLSKEERIQSLNEDLNELRGMRRDGRGDANDFEYDEEHGDALYAQLDGDPPPSGGEYNEAHGDAMYAELNGHPPPSGRPGGKKRKGGR</sequence>
<keyword evidence="3" id="KW-1185">Reference proteome</keyword>
<gene>
    <name evidence="2" type="ORF">PRZ48_003156</name>
</gene>
<evidence type="ECO:0000256" key="1">
    <source>
        <dbReference type="SAM" id="MobiDB-lite"/>
    </source>
</evidence>
<evidence type="ECO:0000313" key="2">
    <source>
        <dbReference type="EMBL" id="KAK4505193.1"/>
    </source>
</evidence>
<reference evidence="2 3" key="1">
    <citation type="journal article" date="2023" name="G3 (Bethesda)">
        <title>A chromosome-level genome assembly of Zasmidium syzygii isolated from banana leaves.</title>
        <authorList>
            <person name="van Westerhoven A.C."/>
            <person name="Mehrabi R."/>
            <person name="Talebi R."/>
            <person name="Steentjes M.B.F."/>
            <person name="Corcolon B."/>
            <person name="Chong P.A."/>
            <person name="Kema G.H.J."/>
            <person name="Seidl M.F."/>
        </authorList>
    </citation>
    <scope>NUCLEOTIDE SEQUENCE [LARGE SCALE GENOMIC DNA]</scope>
    <source>
        <strain evidence="2 3">P124</strain>
    </source>
</reference>
<accession>A0ABR0EWH0</accession>
<dbReference type="Proteomes" id="UP001305779">
    <property type="component" value="Unassembled WGS sequence"/>
</dbReference>
<comment type="caution">
    <text evidence="2">The sequence shown here is derived from an EMBL/GenBank/DDBJ whole genome shotgun (WGS) entry which is preliminary data.</text>
</comment>
<protein>
    <recommendedName>
        <fullName evidence="4">Zn(2)-C6 fungal-type domain-containing protein</fullName>
    </recommendedName>
</protein>
<evidence type="ECO:0000313" key="3">
    <source>
        <dbReference type="Proteomes" id="UP001305779"/>
    </source>
</evidence>